<feature type="transmembrane region" description="Helical" evidence="8">
    <location>
        <begin position="12"/>
        <end position="38"/>
    </location>
</feature>
<feature type="region of interest" description="Disordered" evidence="7">
    <location>
        <begin position="378"/>
        <end position="403"/>
    </location>
</feature>
<evidence type="ECO:0000256" key="3">
    <source>
        <dbReference type="ARBA" id="ARBA00022692"/>
    </source>
</evidence>
<keyword evidence="3 8" id="KW-0812">Transmembrane</keyword>
<feature type="transmembrane region" description="Helical" evidence="8">
    <location>
        <begin position="169"/>
        <end position="188"/>
    </location>
</feature>
<dbReference type="OrthoDB" id="191706at2759"/>
<feature type="region of interest" description="Disordered" evidence="7">
    <location>
        <begin position="488"/>
        <end position="521"/>
    </location>
</feature>
<evidence type="ECO:0000256" key="8">
    <source>
        <dbReference type="SAM" id="Phobius"/>
    </source>
</evidence>
<dbReference type="PROSITE" id="PS51257">
    <property type="entry name" value="PROKAR_LIPOPROTEIN"/>
    <property type="match status" value="1"/>
</dbReference>
<feature type="transmembrane region" description="Helical" evidence="8">
    <location>
        <begin position="137"/>
        <end position="157"/>
    </location>
</feature>
<reference evidence="10 11" key="1">
    <citation type="submission" date="2013-11" db="EMBL/GenBank/DDBJ databases">
        <title>Genome sequencing of Stegodyphus mimosarum.</title>
        <authorList>
            <person name="Bechsgaard J."/>
        </authorList>
    </citation>
    <scope>NUCLEOTIDE SEQUENCE [LARGE SCALE GENOMIC DNA]</scope>
</reference>
<feature type="non-terminal residue" evidence="10">
    <location>
        <position position="521"/>
    </location>
</feature>
<comment type="similarity">
    <text evidence="2">Belongs to the DRAM/TMEM150 family.</text>
</comment>
<evidence type="ECO:0000259" key="9">
    <source>
        <dbReference type="Pfam" id="PF10277"/>
    </source>
</evidence>
<dbReference type="AlphaFoldDB" id="A0A087UDG0"/>
<keyword evidence="5 8" id="KW-0472">Membrane</keyword>
<protein>
    <submittedName>
        <fullName evidence="10">DNA damage-regulated autophagy modulator protein 1</fullName>
    </submittedName>
</protein>
<feature type="compositionally biased region" description="Polar residues" evidence="7">
    <location>
        <begin position="490"/>
        <end position="501"/>
    </location>
</feature>
<sequence>MTKVTEWSLNQGGYLAIAFGGFMVLGCITAYVIAVARGNVDPFLPLISDAAGSPPQNGLFGTLICIGGMFGVAFMILRYMIVLEQNREKSNVVTIVNKLSLFAGITSMLGITLVTGYPVNFYRNRDVWLMDVGLPHMIGGVMLFAMGLLYIALQCVLTLFLKTNNQMTLFVRVLLLFICTAAFVYHMITVPDNFGGISHLYYVNSTENELNYTGLMAYPPTMGASLKLPIDTSGSYVSSAITEWILVFFFCCFFFTFFSEAQEYSLLIVIETHSNPEAEPTEDQKPDLRKLSLAQIQNNPELRRLSLAQLQNNPELRKMSLAQIQNNPEFRKMSLAQIQNGSQIDAKPPPEVRKFLRRDSTCQTMTDTVDNVIIPTKFKNGTKKSDNKDAKTPKTDIANGTNKLVDSDVDAKLKRLLNENDDIEEQNGKESVEACTEHDVSISCDGSTTTKDEKINKKKTEKEDEDREAEQNAIEKIDVVVKEAEDHANNVETLATQNETGSLKKSDSDEALTSVSPLSLQ</sequence>
<evidence type="ECO:0000256" key="2">
    <source>
        <dbReference type="ARBA" id="ARBA00006565"/>
    </source>
</evidence>
<comment type="subcellular location">
    <subcellularLocation>
        <location evidence="1">Endomembrane system</location>
        <topology evidence="1">Multi-pass membrane protein</topology>
    </subcellularLocation>
</comment>
<feature type="compositionally biased region" description="Basic and acidic residues" evidence="7">
    <location>
        <begin position="450"/>
        <end position="462"/>
    </location>
</feature>
<feature type="compositionally biased region" description="Polar residues" evidence="7">
    <location>
        <begin position="511"/>
        <end position="521"/>
    </location>
</feature>
<accession>A0A087UDG0</accession>
<evidence type="ECO:0000256" key="5">
    <source>
        <dbReference type="ARBA" id="ARBA00023136"/>
    </source>
</evidence>
<feature type="transmembrane region" description="Helical" evidence="8">
    <location>
        <begin position="236"/>
        <end position="258"/>
    </location>
</feature>
<dbReference type="EMBL" id="KK119329">
    <property type="protein sequence ID" value="KFM75399.1"/>
    <property type="molecule type" value="Genomic_DNA"/>
</dbReference>
<evidence type="ECO:0000313" key="10">
    <source>
        <dbReference type="EMBL" id="KFM75399.1"/>
    </source>
</evidence>
<evidence type="ECO:0000313" key="11">
    <source>
        <dbReference type="Proteomes" id="UP000054359"/>
    </source>
</evidence>
<evidence type="ECO:0000256" key="7">
    <source>
        <dbReference type="SAM" id="MobiDB-lite"/>
    </source>
</evidence>
<proteinExistence type="inferred from homology"/>
<organism evidence="10 11">
    <name type="scientific">Stegodyphus mimosarum</name>
    <name type="common">African social velvet spider</name>
    <dbReference type="NCBI Taxonomy" id="407821"/>
    <lineage>
        <taxon>Eukaryota</taxon>
        <taxon>Metazoa</taxon>
        <taxon>Ecdysozoa</taxon>
        <taxon>Arthropoda</taxon>
        <taxon>Chelicerata</taxon>
        <taxon>Arachnida</taxon>
        <taxon>Araneae</taxon>
        <taxon>Araneomorphae</taxon>
        <taxon>Entelegynae</taxon>
        <taxon>Eresoidea</taxon>
        <taxon>Eresidae</taxon>
        <taxon>Stegodyphus</taxon>
    </lineage>
</organism>
<gene>
    <name evidence="10" type="ORF">X975_16751</name>
</gene>
<keyword evidence="4 8" id="KW-1133">Transmembrane helix</keyword>
<keyword evidence="11" id="KW-1185">Reference proteome</keyword>
<name>A0A087UDG0_STEMI</name>
<dbReference type="Proteomes" id="UP000054359">
    <property type="component" value="Unassembled WGS sequence"/>
</dbReference>
<feature type="compositionally biased region" description="Basic and acidic residues" evidence="7">
    <location>
        <begin position="383"/>
        <end position="394"/>
    </location>
</feature>
<dbReference type="InterPro" id="IPR050911">
    <property type="entry name" value="DRAM/TMEM150_Autophagy_Mod"/>
</dbReference>
<keyword evidence="6" id="KW-0175">Coiled coil</keyword>
<feature type="transmembrane region" description="Helical" evidence="8">
    <location>
        <begin position="58"/>
        <end position="79"/>
    </location>
</feature>
<dbReference type="PANTHER" id="PTHR21324:SF2">
    <property type="entry name" value="EG:22E5.9 PROTEIN"/>
    <property type="match status" value="1"/>
</dbReference>
<evidence type="ECO:0000256" key="6">
    <source>
        <dbReference type="SAM" id="Coils"/>
    </source>
</evidence>
<feature type="transmembrane region" description="Helical" evidence="8">
    <location>
        <begin position="99"/>
        <end position="117"/>
    </location>
</feature>
<evidence type="ECO:0000256" key="4">
    <source>
        <dbReference type="ARBA" id="ARBA00022989"/>
    </source>
</evidence>
<dbReference type="OMA" id="FVYHMIT"/>
<dbReference type="InterPro" id="IPR019402">
    <property type="entry name" value="CWH43_N"/>
</dbReference>
<evidence type="ECO:0000256" key="1">
    <source>
        <dbReference type="ARBA" id="ARBA00004127"/>
    </source>
</evidence>
<feature type="domain" description="CWH43-like N-terminal" evidence="9">
    <location>
        <begin position="13"/>
        <end position="260"/>
    </location>
</feature>
<dbReference type="PANTHER" id="PTHR21324">
    <property type="entry name" value="FASTING-INDUCIBLE INTEGRAL MEMBRANE PROTEIN TM6P1-RELATED"/>
    <property type="match status" value="1"/>
</dbReference>
<feature type="region of interest" description="Disordered" evidence="7">
    <location>
        <begin position="442"/>
        <end position="474"/>
    </location>
</feature>
<dbReference type="GO" id="GO:0012505">
    <property type="term" value="C:endomembrane system"/>
    <property type="evidence" value="ECO:0007669"/>
    <property type="project" value="UniProtKB-SubCell"/>
</dbReference>
<feature type="coiled-coil region" evidence="6">
    <location>
        <begin position="406"/>
        <end position="433"/>
    </location>
</feature>
<dbReference type="Pfam" id="PF10277">
    <property type="entry name" value="Frag1"/>
    <property type="match status" value="1"/>
</dbReference>